<keyword evidence="7" id="KW-0862">Zinc</keyword>
<organism evidence="16 17">
    <name type="scientific">Ananas comosus</name>
    <name type="common">Pineapple</name>
    <name type="synonym">Ananas ananas</name>
    <dbReference type="NCBI Taxonomy" id="4615"/>
    <lineage>
        <taxon>Eukaryota</taxon>
        <taxon>Viridiplantae</taxon>
        <taxon>Streptophyta</taxon>
        <taxon>Embryophyta</taxon>
        <taxon>Tracheophyta</taxon>
        <taxon>Spermatophyta</taxon>
        <taxon>Magnoliopsida</taxon>
        <taxon>Liliopsida</taxon>
        <taxon>Poales</taxon>
        <taxon>Bromeliaceae</taxon>
        <taxon>Bromelioideae</taxon>
        <taxon>Ananas</taxon>
    </lineage>
</organism>
<evidence type="ECO:0000256" key="9">
    <source>
        <dbReference type="ARBA" id="ARBA00023242"/>
    </source>
</evidence>
<dbReference type="PROSITE" id="PS50016">
    <property type="entry name" value="ZF_PHD_2"/>
    <property type="match status" value="1"/>
</dbReference>
<dbReference type="InterPro" id="IPR019787">
    <property type="entry name" value="Znf_PHD-finger"/>
</dbReference>
<dbReference type="SMART" id="SM00487">
    <property type="entry name" value="DEXDc"/>
    <property type="match status" value="1"/>
</dbReference>
<evidence type="ECO:0000256" key="6">
    <source>
        <dbReference type="ARBA" id="ARBA00022801"/>
    </source>
</evidence>
<feature type="region of interest" description="Disordered" evidence="11">
    <location>
        <begin position="994"/>
        <end position="1013"/>
    </location>
</feature>
<dbReference type="SMART" id="SM00298">
    <property type="entry name" value="CHROMO"/>
    <property type="match status" value="2"/>
</dbReference>
<dbReference type="SUPFAM" id="SSF54160">
    <property type="entry name" value="Chromo domain-like"/>
    <property type="match status" value="2"/>
</dbReference>
<comment type="subcellular location">
    <subcellularLocation>
        <location evidence="1">Nucleus</location>
    </subcellularLocation>
</comment>
<keyword evidence="8" id="KW-0067">ATP-binding</keyword>
<dbReference type="Pfam" id="PF00385">
    <property type="entry name" value="Chromo"/>
    <property type="match status" value="2"/>
</dbReference>
<dbReference type="GO" id="GO:0042393">
    <property type="term" value="F:histone binding"/>
    <property type="evidence" value="ECO:0007669"/>
    <property type="project" value="TreeGrafter"/>
</dbReference>
<dbReference type="PROSITE" id="PS51194">
    <property type="entry name" value="HELICASE_CTER"/>
    <property type="match status" value="1"/>
</dbReference>
<keyword evidence="5 10" id="KW-0863">Zinc-finger</keyword>
<dbReference type="CDD" id="cd18793">
    <property type="entry name" value="SF2_C_SNF"/>
    <property type="match status" value="1"/>
</dbReference>
<evidence type="ECO:0000256" key="4">
    <source>
        <dbReference type="ARBA" id="ARBA00022741"/>
    </source>
</evidence>
<evidence type="ECO:0000256" key="10">
    <source>
        <dbReference type="PROSITE-ProRule" id="PRU00146"/>
    </source>
</evidence>
<evidence type="ECO:0000256" key="7">
    <source>
        <dbReference type="ARBA" id="ARBA00022833"/>
    </source>
</evidence>
<dbReference type="Gene3D" id="2.40.50.40">
    <property type="match status" value="2"/>
</dbReference>
<feature type="region of interest" description="Disordered" evidence="11">
    <location>
        <begin position="141"/>
        <end position="183"/>
    </location>
</feature>
<evidence type="ECO:0000313" key="16">
    <source>
        <dbReference type="EMBL" id="OAY75776.1"/>
    </source>
</evidence>
<feature type="domain" description="Chromo" evidence="12">
    <location>
        <begin position="266"/>
        <end position="341"/>
    </location>
</feature>
<feature type="region of interest" description="Disordered" evidence="11">
    <location>
        <begin position="965"/>
        <end position="987"/>
    </location>
</feature>
<feature type="domain" description="Helicase C-terminal" evidence="15">
    <location>
        <begin position="756"/>
        <end position="913"/>
    </location>
</feature>
<dbReference type="SMART" id="SM00249">
    <property type="entry name" value="PHD"/>
    <property type="match status" value="1"/>
</dbReference>
<sequence>MEGIVVEYSECRATRPLGGPDHMEVRTTWRSADGPGLGCTWSSLPTLGFEEELSPLLLLRPFVSRWIPSHLLLLVRATPALPLVGDSIVVFSGGSRRWRPAEVAAAEGDHRCEVVYEDGERRWVSLDRVGYVVSRDWKRSMRGRGNSRGRSEEEKEIDEIDNVDSGKKQTGACRRSSRLQERSMMKDTSISNCSEGNLKAACLPVSLEECSISGKTGVASNLFVQCKNASCCFAFHAFCLHPPLKDIEEDWACPLCERARFSLKLTNVKKVLLRKIQNIVGHRQVILKSAKNVSQVQFLVKWESLSHHHDSWVPLEWLYIFDRARLRSYQKKYPASKIADSFDQRKSEWLEIDRIIACRRKSSSDLSCEILSVIQTKEHAGDFEFLVKWKGLDYTNATWESTCTDELLAAVGKLVQRHQKASERADDHKPTISLCPEDLYGNALYDYQLQGLKWILSNFRARRNVILADEMGLGKTVQAVCFVHFIMQESFNANPVLIIAPKSILLQWEKEFRYWAKDLNVIIYEGDKQSRHYIQTYEMYSSEKGALFDALVTSYNFVHLDSAVLKKFKWSAIIIDEAHKIKKLDCKLVNCLKQYNSEFRLLLTGTPLQNSLLELFALLHFIDPQEFSDPKSEAESFSAIESYYSETKVAQIHELLKPRMLRRMKSDVLPQSIPTKKWVEVPCALTDLQRELYIDILEKNYKKLNKGIQSGRKITLNVILSALRKCCNHPVGQEEYQSSRESAFLSLVAKSGKLLLLEKLLPRLKERRNRVIIFSQMTKMLDILEDFLSYLGFTYFRIDGRTDLPARQQRMTEFNNPESEIFIFLMSTRAGGLGIDLPGADRVIIYDPDFNPFMDLQAQSRAHRIGQTRPVVVYQLITKCSVEEKILQKSKQKLAVENLVMNPSKKLSVNDLHSVLLHGARTILNRKKVQATSILYDDNAIETLLKLDPAPGECCSPDENGYLGTIQSFNTGDAENEPPPQPHSPKAHEWKEILGPVEEANGANFGRGKRQKKVVRYECEDGADSDDMYMPEESSSTLGSSSSDGDGCDDDELVPEIASEMS</sequence>
<keyword evidence="3" id="KW-0677">Repeat</keyword>
<dbReference type="InterPro" id="IPR016197">
    <property type="entry name" value="Chromo-like_dom_sf"/>
</dbReference>
<dbReference type="STRING" id="4615.A0A199VFY6"/>
<feature type="region of interest" description="Disordered" evidence="11">
    <location>
        <begin position="1022"/>
        <end position="1062"/>
    </location>
</feature>
<feature type="domain" description="PHD-type" evidence="13">
    <location>
        <begin position="199"/>
        <end position="259"/>
    </location>
</feature>
<dbReference type="CDD" id="cd04508">
    <property type="entry name" value="Tudor_SF"/>
    <property type="match status" value="1"/>
</dbReference>
<keyword evidence="9" id="KW-0539">Nucleus</keyword>
<dbReference type="EMBL" id="LSRQ01001999">
    <property type="protein sequence ID" value="OAY75776.1"/>
    <property type="molecule type" value="Genomic_DNA"/>
</dbReference>
<proteinExistence type="predicted"/>
<keyword evidence="4" id="KW-0547">Nucleotide-binding</keyword>
<dbReference type="PROSITE" id="PS50013">
    <property type="entry name" value="CHROMO_2"/>
    <property type="match status" value="2"/>
</dbReference>
<dbReference type="InterPro" id="IPR000953">
    <property type="entry name" value="Chromo/chromo_shadow_dom"/>
</dbReference>
<dbReference type="GO" id="GO:0016887">
    <property type="term" value="F:ATP hydrolysis activity"/>
    <property type="evidence" value="ECO:0007669"/>
    <property type="project" value="TreeGrafter"/>
</dbReference>
<dbReference type="Proteomes" id="UP000092600">
    <property type="component" value="Unassembled WGS sequence"/>
</dbReference>
<dbReference type="InterPro" id="IPR001650">
    <property type="entry name" value="Helicase_C-like"/>
</dbReference>
<accession>A0A199VFY6</accession>
<gene>
    <name evidence="16" type="ORF">ACMD2_01356</name>
</gene>
<keyword evidence="6" id="KW-0378">Hydrolase</keyword>
<dbReference type="GO" id="GO:0008270">
    <property type="term" value="F:zinc ion binding"/>
    <property type="evidence" value="ECO:0007669"/>
    <property type="project" value="UniProtKB-KW"/>
</dbReference>
<dbReference type="SUPFAM" id="SSF52540">
    <property type="entry name" value="P-loop containing nucleoside triphosphate hydrolases"/>
    <property type="match status" value="2"/>
</dbReference>
<dbReference type="Gene3D" id="2.30.30.1150">
    <property type="match status" value="1"/>
</dbReference>
<protein>
    <submittedName>
        <fullName evidence="16">CHD3-type chromatin-remodeling factor PICKLE</fullName>
    </submittedName>
</protein>
<dbReference type="Pfam" id="PF00271">
    <property type="entry name" value="Helicase_C"/>
    <property type="match status" value="1"/>
</dbReference>
<dbReference type="InterPro" id="IPR038718">
    <property type="entry name" value="SNF2-like_sf"/>
</dbReference>
<dbReference type="PANTHER" id="PTHR45623:SF33">
    <property type="entry name" value="OS01G0881000 PROTEIN"/>
    <property type="match status" value="1"/>
</dbReference>
<evidence type="ECO:0000259" key="15">
    <source>
        <dbReference type="PROSITE" id="PS51194"/>
    </source>
</evidence>
<evidence type="ECO:0000256" key="8">
    <source>
        <dbReference type="ARBA" id="ARBA00022840"/>
    </source>
</evidence>
<dbReference type="AlphaFoldDB" id="A0A199VFY6"/>
<evidence type="ECO:0000256" key="1">
    <source>
        <dbReference type="ARBA" id="ARBA00004123"/>
    </source>
</evidence>
<dbReference type="Gene3D" id="3.40.50.10810">
    <property type="entry name" value="Tandem AAA-ATPase domain"/>
    <property type="match status" value="1"/>
</dbReference>
<evidence type="ECO:0000256" key="5">
    <source>
        <dbReference type="ARBA" id="ARBA00022771"/>
    </source>
</evidence>
<comment type="caution">
    <text evidence="16">The sequence shown here is derived from an EMBL/GenBank/DDBJ whole genome shotgun (WGS) entry which is preliminary data.</text>
</comment>
<keyword evidence="2" id="KW-0479">Metal-binding</keyword>
<dbReference type="InterPro" id="IPR027417">
    <property type="entry name" value="P-loop_NTPase"/>
</dbReference>
<evidence type="ECO:0000256" key="11">
    <source>
        <dbReference type="SAM" id="MobiDB-lite"/>
    </source>
</evidence>
<evidence type="ECO:0000313" key="17">
    <source>
        <dbReference type="Proteomes" id="UP000092600"/>
    </source>
</evidence>
<evidence type="ECO:0000259" key="13">
    <source>
        <dbReference type="PROSITE" id="PS50016"/>
    </source>
</evidence>
<dbReference type="PANTHER" id="PTHR45623">
    <property type="entry name" value="CHROMODOMAIN-HELICASE-DNA-BINDING PROTEIN 3-RELATED-RELATED"/>
    <property type="match status" value="1"/>
</dbReference>
<evidence type="ECO:0000256" key="2">
    <source>
        <dbReference type="ARBA" id="ARBA00022723"/>
    </source>
</evidence>
<feature type="domain" description="Chromo" evidence="12">
    <location>
        <begin position="350"/>
        <end position="401"/>
    </location>
</feature>
<evidence type="ECO:0000256" key="3">
    <source>
        <dbReference type="ARBA" id="ARBA00022737"/>
    </source>
</evidence>
<dbReference type="GO" id="GO:0140658">
    <property type="term" value="F:ATP-dependent chromatin remodeler activity"/>
    <property type="evidence" value="ECO:0007669"/>
    <property type="project" value="TreeGrafter"/>
</dbReference>
<dbReference type="InterPro" id="IPR023780">
    <property type="entry name" value="Chromo_domain"/>
</dbReference>
<dbReference type="InterPro" id="IPR014001">
    <property type="entry name" value="Helicase_ATP-bd"/>
</dbReference>
<dbReference type="GO" id="GO:0005524">
    <property type="term" value="F:ATP binding"/>
    <property type="evidence" value="ECO:0007669"/>
    <property type="project" value="UniProtKB-KW"/>
</dbReference>
<dbReference type="GO" id="GO:0003677">
    <property type="term" value="F:DNA binding"/>
    <property type="evidence" value="ECO:0007669"/>
    <property type="project" value="TreeGrafter"/>
</dbReference>
<evidence type="ECO:0000259" key="14">
    <source>
        <dbReference type="PROSITE" id="PS51192"/>
    </source>
</evidence>
<dbReference type="Pfam" id="PF00176">
    <property type="entry name" value="SNF2-rel_dom"/>
    <property type="match status" value="1"/>
</dbReference>
<name>A0A199VFY6_ANACO</name>
<dbReference type="InterPro" id="IPR001965">
    <property type="entry name" value="Znf_PHD"/>
</dbReference>
<dbReference type="InterPro" id="IPR000330">
    <property type="entry name" value="SNF2_N"/>
</dbReference>
<dbReference type="InterPro" id="IPR049730">
    <property type="entry name" value="SNF2/RAD54-like_C"/>
</dbReference>
<dbReference type="PROSITE" id="PS51192">
    <property type="entry name" value="HELICASE_ATP_BIND_1"/>
    <property type="match status" value="1"/>
</dbReference>
<feature type="compositionally biased region" description="Low complexity" evidence="11">
    <location>
        <begin position="1034"/>
        <end position="1045"/>
    </location>
</feature>
<reference evidence="16 17" key="1">
    <citation type="journal article" date="2016" name="DNA Res.">
        <title>The draft genome of MD-2 pineapple using hybrid error correction of long reads.</title>
        <authorList>
            <person name="Redwan R.M."/>
            <person name="Saidin A."/>
            <person name="Kumar S.V."/>
        </authorList>
    </citation>
    <scope>NUCLEOTIDE SEQUENCE [LARGE SCALE GENOMIC DNA]</scope>
    <source>
        <strain evidence="17">cv. MD2</strain>
        <tissue evidence="16">Leaf</tissue>
    </source>
</reference>
<dbReference type="GO" id="GO:0005634">
    <property type="term" value="C:nucleus"/>
    <property type="evidence" value="ECO:0007669"/>
    <property type="project" value="UniProtKB-SubCell"/>
</dbReference>
<dbReference type="SMART" id="SM00490">
    <property type="entry name" value="HELICc"/>
    <property type="match status" value="1"/>
</dbReference>
<dbReference type="GO" id="GO:0000785">
    <property type="term" value="C:chromatin"/>
    <property type="evidence" value="ECO:0007669"/>
    <property type="project" value="TreeGrafter"/>
</dbReference>
<dbReference type="GO" id="GO:0003682">
    <property type="term" value="F:chromatin binding"/>
    <property type="evidence" value="ECO:0007669"/>
    <property type="project" value="TreeGrafter"/>
</dbReference>
<dbReference type="Gene3D" id="3.40.50.300">
    <property type="entry name" value="P-loop containing nucleotide triphosphate hydrolases"/>
    <property type="match status" value="1"/>
</dbReference>
<feature type="domain" description="Helicase ATP-binding" evidence="14">
    <location>
        <begin position="456"/>
        <end position="625"/>
    </location>
</feature>
<evidence type="ECO:0000259" key="12">
    <source>
        <dbReference type="PROSITE" id="PS50013"/>
    </source>
</evidence>